<evidence type="ECO:0000313" key="5">
    <source>
        <dbReference type="EMBL" id="MFC5245040.1"/>
    </source>
</evidence>
<keyword evidence="3" id="KW-0472">Membrane</keyword>
<keyword evidence="6" id="KW-1185">Reference proteome</keyword>
<evidence type="ECO:0000256" key="2">
    <source>
        <dbReference type="SAM" id="MobiDB-lite"/>
    </source>
</evidence>
<feature type="region of interest" description="Disordered" evidence="2">
    <location>
        <begin position="339"/>
        <end position="396"/>
    </location>
</feature>
<evidence type="ECO:0000256" key="1">
    <source>
        <dbReference type="SAM" id="Coils"/>
    </source>
</evidence>
<keyword evidence="3" id="KW-1133">Transmembrane helix</keyword>
<dbReference type="RefSeq" id="WP_344569514.1">
    <property type="nucleotide sequence ID" value="NZ_BAAATG010000065.1"/>
</dbReference>
<feature type="coiled-coil region" evidence="1">
    <location>
        <begin position="96"/>
        <end position="153"/>
    </location>
</feature>
<feature type="transmembrane region" description="Helical" evidence="3">
    <location>
        <begin position="400"/>
        <end position="422"/>
    </location>
</feature>
<gene>
    <name evidence="5" type="ORF">ACFPWV_34915</name>
</gene>
<accession>A0ABW0E4W7</accession>
<feature type="chain" id="PRO_5046910754" description="Gram-positive cocci surface proteins LPxTG domain-containing protein" evidence="4">
    <location>
        <begin position="30"/>
        <end position="431"/>
    </location>
</feature>
<name>A0ABW0E4W7_9ACTN</name>
<comment type="caution">
    <text evidence="5">The sequence shown here is derived from an EMBL/GenBank/DDBJ whole genome shotgun (WGS) entry which is preliminary data.</text>
</comment>
<keyword evidence="4" id="KW-0732">Signal</keyword>
<sequence length="431" mass="44568">MRFSRTLAVAAAVAVTAPVTLLTAAPALAAGTSAGQVQQQPTYAELVKAAADAKKAYEEAVIAKKEGQEKAKATLKALESDTHPLRAATIAADKAAKEAAEVTEAAEKAVTDAEAELEAAQDDAGKAEAQKALEAAQEELAKAVTAQQEADAEAEKAGTALSNARVAAAREHSMFQVALDEAEKAKKAAEEALAAAKKCVRENGLTSLAVGLPSKVVAGTTVDFTLRVTNGTDRTLTVDPLVFFHVEGERRDAKSALEVKWSDGSDWQTLNGDEPEHIAHIDSIEPGERNDVKLRMKVGSVAEATDAFALFAGDARSAYNPCVLGPMKRYDFKLLPVGSETGPAEEAEPGPAGENDDKRPETTKPGTDKGPSAQGGVTAQTVTTGTRVDGSLAKTGTSSAMAPLALTSALTAALGAGAVLAARRRRTTDNA</sequence>
<organism evidence="5 6">
    <name type="scientific">Streptomyces atrovirens</name>
    <dbReference type="NCBI Taxonomy" id="285556"/>
    <lineage>
        <taxon>Bacteria</taxon>
        <taxon>Bacillati</taxon>
        <taxon>Actinomycetota</taxon>
        <taxon>Actinomycetes</taxon>
        <taxon>Kitasatosporales</taxon>
        <taxon>Streptomycetaceae</taxon>
        <taxon>Streptomyces</taxon>
    </lineage>
</organism>
<reference evidence="6" key="1">
    <citation type="journal article" date="2019" name="Int. J. Syst. Evol. Microbiol.">
        <title>The Global Catalogue of Microorganisms (GCM) 10K type strain sequencing project: providing services to taxonomists for standard genome sequencing and annotation.</title>
        <authorList>
            <consortium name="The Broad Institute Genomics Platform"/>
            <consortium name="The Broad Institute Genome Sequencing Center for Infectious Disease"/>
            <person name="Wu L."/>
            <person name="Ma J."/>
        </authorList>
    </citation>
    <scope>NUCLEOTIDE SEQUENCE [LARGE SCALE GENOMIC DNA]</scope>
    <source>
        <strain evidence="6">CGMCC 4.7131</strain>
    </source>
</reference>
<keyword evidence="1" id="KW-0175">Coiled coil</keyword>
<evidence type="ECO:0008006" key="7">
    <source>
        <dbReference type="Google" id="ProtNLM"/>
    </source>
</evidence>
<keyword evidence="3" id="KW-0812">Transmembrane</keyword>
<feature type="signal peptide" evidence="4">
    <location>
        <begin position="1"/>
        <end position="29"/>
    </location>
</feature>
<feature type="compositionally biased region" description="Low complexity" evidence="2">
    <location>
        <begin position="374"/>
        <end position="386"/>
    </location>
</feature>
<evidence type="ECO:0000256" key="3">
    <source>
        <dbReference type="SAM" id="Phobius"/>
    </source>
</evidence>
<protein>
    <recommendedName>
        <fullName evidence="7">Gram-positive cocci surface proteins LPxTG domain-containing protein</fullName>
    </recommendedName>
</protein>
<proteinExistence type="predicted"/>
<evidence type="ECO:0000313" key="6">
    <source>
        <dbReference type="Proteomes" id="UP001596035"/>
    </source>
</evidence>
<dbReference type="Proteomes" id="UP001596035">
    <property type="component" value="Unassembled WGS sequence"/>
</dbReference>
<dbReference type="EMBL" id="JBHSKN010000035">
    <property type="protein sequence ID" value="MFC5245040.1"/>
    <property type="molecule type" value="Genomic_DNA"/>
</dbReference>
<evidence type="ECO:0000256" key="4">
    <source>
        <dbReference type="SAM" id="SignalP"/>
    </source>
</evidence>